<feature type="transmembrane region" description="Helical" evidence="1">
    <location>
        <begin position="49"/>
        <end position="69"/>
    </location>
</feature>
<evidence type="ECO:0000313" key="2">
    <source>
        <dbReference type="EMBL" id="NYD75934.1"/>
    </source>
</evidence>
<dbReference type="RefSeq" id="WP_179457713.1">
    <property type="nucleotide sequence ID" value="NZ_BAAAPX010000001.1"/>
</dbReference>
<dbReference type="AlphaFoldDB" id="A0A852T5U8"/>
<proteinExistence type="predicted"/>
<dbReference type="Proteomes" id="UP000589620">
    <property type="component" value="Unassembled WGS sequence"/>
</dbReference>
<keyword evidence="1" id="KW-0812">Transmembrane</keyword>
<sequence length="78" mass="8779">MSRNEQRPTDDPFREVVRSGPFAWIYWSLTVAAIVAVVVGVFGDTSQRVITGVVVFVVIVVLATLRFILAARLRHRRP</sequence>
<accession>A0A852T5U8</accession>
<protein>
    <submittedName>
        <fullName evidence="2">Uncharacterized protein</fullName>
    </submittedName>
</protein>
<organism evidence="2 3">
    <name type="scientific">Leifsonia soli</name>
    <dbReference type="NCBI Taxonomy" id="582665"/>
    <lineage>
        <taxon>Bacteria</taxon>
        <taxon>Bacillati</taxon>
        <taxon>Actinomycetota</taxon>
        <taxon>Actinomycetes</taxon>
        <taxon>Micrococcales</taxon>
        <taxon>Microbacteriaceae</taxon>
        <taxon>Leifsonia</taxon>
    </lineage>
</organism>
<evidence type="ECO:0000313" key="3">
    <source>
        <dbReference type="Proteomes" id="UP000589620"/>
    </source>
</evidence>
<name>A0A852T5U8_9MICO</name>
<reference evidence="2 3" key="1">
    <citation type="submission" date="2020-07" db="EMBL/GenBank/DDBJ databases">
        <title>Sequencing the genomes of 1000 actinobacteria strains.</title>
        <authorList>
            <person name="Klenk H.-P."/>
        </authorList>
    </citation>
    <scope>NUCLEOTIDE SEQUENCE [LARGE SCALE GENOMIC DNA]</scope>
    <source>
        <strain evidence="2 3">DSM 23871</strain>
    </source>
</reference>
<gene>
    <name evidence="2" type="ORF">BJ963_003453</name>
</gene>
<dbReference type="EMBL" id="JACCBJ010000001">
    <property type="protein sequence ID" value="NYD75934.1"/>
    <property type="molecule type" value="Genomic_DNA"/>
</dbReference>
<keyword evidence="1" id="KW-1133">Transmembrane helix</keyword>
<comment type="caution">
    <text evidence="2">The sequence shown here is derived from an EMBL/GenBank/DDBJ whole genome shotgun (WGS) entry which is preliminary data.</text>
</comment>
<keyword evidence="1" id="KW-0472">Membrane</keyword>
<evidence type="ECO:0000256" key="1">
    <source>
        <dbReference type="SAM" id="Phobius"/>
    </source>
</evidence>
<feature type="transmembrane region" description="Helical" evidence="1">
    <location>
        <begin position="21"/>
        <end position="43"/>
    </location>
</feature>
<keyword evidence="3" id="KW-1185">Reference proteome</keyword>